<dbReference type="CDD" id="cd07302">
    <property type="entry name" value="CHD"/>
    <property type="match status" value="1"/>
</dbReference>
<organism evidence="9 10">
    <name type="scientific">Paramagnetospirillum magneticum (strain ATCC 700264 / AMB-1)</name>
    <name type="common">Magnetospirillum magneticum</name>
    <dbReference type="NCBI Taxonomy" id="342108"/>
    <lineage>
        <taxon>Bacteria</taxon>
        <taxon>Pseudomonadati</taxon>
        <taxon>Pseudomonadota</taxon>
        <taxon>Alphaproteobacteria</taxon>
        <taxon>Rhodospirillales</taxon>
        <taxon>Magnetospirillaceae</taxon>
        <taxon>Paramagnetospirillum</taxon>
    </lineage>
</organism>
<keyword evidence="4" id="KW-1133">Transmembrane helix</keyword>
<comment type="subcellular location">
    <subcellularLocation>
        <location evidence="1">Cell membrane</location>
        <topology evidence="1">Multi-pass membrane protein</topology>
    </subcellularLocation>
</comment>
<evidence type="ECO:0000256" key="1">
    <source>
        <dbReference type="ARBA" id="ARBA00004651"/>
    </source>
</evidence>
<name>Q2W153_PARM1</name>
<dbReference type="CDD" id="cd12913">
    <property type="entry name" value="PDC1_MCP_like"/>
    <property type="match status" value="1"/>
</dbReference>
<evidence type="ECO:0000256" key="6">
    <source>
        <dbReference type="SAM" id="MobiDB-lite"/>
    </source>
</evidence>
<evidence type="ECO:0000259" key="8">
    <source>
        <dbReference type="PROSITE" id="PS50885"/>
    </source>
</evidence>
<dbReference type="PROSITE" id="PS50885">
    <property type="entry name" value="HAMP"/>
    <property type="match status" value="1"/>
</dbReference>
<dbReference type="InterPro" id="IPR033479">
    <property type="entry name" value="dCache_1"/>
</dbReference>
<evidence type="ECO:0000313" key="10">
    <source>
        <dbReference type="Proteomes" id="UP000007058"/>
    </source>
</evidence>
<dbReference type="GO" id="GO:0004016">
    <property type="term" value="F:adenylate cyclase activity"/>
    <property type="evidence" value="ECO:0007669"/>
    <property type="project" value="UniProtKB-ARBA"/>
</dbReference>
<evidence type="ECO:0000313" key="9">
    <source>
        <dbReference type="EMBL" id="BAE52422.1"/>
    </source>
</evidence>
<dbReference type="STRING" id="342108.amb3618"/>
<dbReference type="Gene3D" id="6.10.340.10">
    <property type="match status" value="1"/>
</dbReference>
<dbReference type="EMBL" id="AP007255">
    <property type="protein sequence ID" value="BAE52422.1"/>
    <property type="molecule type" value="Genomic_DNA"/>
</dbReference>
<dbReference type="RefSeq" id="WP_011385976.1">
    <property type="nucleotide sequence ID" value="NC_007626.1"/>
</dbReference>
<keyword evidence="10" id="KW-1185">Reference proteome</keyword>
<dbReference type="HOGENOM" id="CLU_021956_0_0_5"/>
<dbReference type="GO" id="GO:0005886">
    <property type="term" value="C:plasma membrane"/>
    <property type="evidence" value="ECO:0007669"/>
    <property type="project" value="UniProtKB-SubCell"/>
</dbReference>
<dbReference type="InterPro" id="IPR001054">
    <property type="entry name" value="A/G_cyclase"/>
</dbReference>
<dbReference type="InterPro" id="IPR003660">
    <property type="entry name" value="HAMP_dom"/>
</dbReference>
<dbReference type="AlphaFoldDB" id="Q2W153"/>
<evidence type="ECO:0000256" key="2">
    <source>
        <dbReference type="ARBA" id="ARBA00022475"/>
    </source>
</evidence>
<dbReference type="InterPro" id="IPR029787">
    <property type="entry name" value="Nucleotide_cyclase"/>
</dbReference>
<protein>
    <submittedName>
        <fullName evidence="9">Adenylate cyclase 1</fullName>
    </submittedName>
</protein>
<evidence type="ECO:0000256" key="4">
    <source>
        <dbReference type="ARBA" id="ARBA00022989"/>
    </source>
</evidence>
<dbReference type="InterPro" id="IPR029151">
    <property type="entry name" value="Sensor-like_sf"/>
</dbReference>
<feature type="domain" description="Guanylate cyclase" evidence="7">
    <location>
        <begin position="481"/>
        <end position="613"/>
    </location>
</feature>
<sequence length="742" mass="80462">MNSMPPVPETPSGAPPNGASAGDARDRRRKKRGKGLTLRVNILGAFAALLTVTVITLVAFAYHKNSASVLELMGRFVERVSASGISSSMALLDPVETSVQATARLAAIDEAKARDGSLFPYMTSILATQPQLQSIYLAFDADGRFLQAFPIPPGTRKFGAHDTQPPENARFALRVVDRKGGKYTDVWTYVTAAGAVVGEETSNELNYDPRPRPWYKDAIATKGLIWSDLLVYTSNRQPGITAAYPIFAADGRVIGAAAANVATKQMSDFLASLDLGGSGMAFIVDEKEQLIAHPDAARTVRQDGLKYSLVKADQLGEQVIADAFAAYRSAKTRTVSFDSGGKRHLGSFNPFPTDLGKNWLMVIIVLEDDFVGTLKENSRDLVAVGFAVMVIGLLLVALLSSWITRPLTLLIHEIQKIQKFDLAGPIALHAIVAEVNELIHSMNMMKRALRTFGMFVPRDLVRELVASGRAIELGGQDRTLTVMFTDVADFTGLSERMAAGDLLVHISRHLAAISECVAEEDGTVDKYVGDAVMAFWGAPVWRDDHALRGCIAALKARETQARMNAEWAAQGLPTMFVRIGLHTAPVIVGNIGSAWRMSYTAMGDGVNVASRLEGVNKAYGTQICVSQAVLDAAGPGVLARPLDLVAVKGRKAGALVYELMALRDGVPELAPTAEQLEICRMTEEAFTAYQDRRWSDSIAAYERLAALAPSDKLPAIFIERCRHFLAEPPPPEWIGVYEMKTK</sequence>
<proteinExistence type="predicted"/>
<evidence type="ECO:0000256" key="3">
    <source>
        <dbReference type="ARBA" id="ARBA00022692"/>
    </source>
</evidence>
<dbReference type="Proteomes" id="UP000007058">
    <property type="component" value="Chromosome"/>
</dbReference>
<dbReference type="Gene3D" id="3.30.450.20">
    <property type="entry name" value="PAS domain"/>
    <property type="match status" value="1"/>
</dbReference>
<evidence type="ECO:0000259" key="7">
    <source>
        <dbReference type="PROSITE" id="PS50125"/>
    </source>
</evidence>
<keyword evidence="5" id="KW-0472">Membrane</keyword>
<reference evidence="9 10" key="1">
    <citation type="journal article" date="2005" name="DNA Res.">
        <title>Complete genome sequence of the facultative anaerobic magnetotactic bacterium Magnetospirillum sp. strain AMB-1.</title>
        <authorList>
            <person name="Matsunaga T."/>
            <person name="Okamura Y."/>
            <person name="Fukuda Y."/>
            <person name="Wahyudi A.T."/>
            <person name="Murase Y."/>
            <person name="Takeyama H."/>
        </authorList>
    </citation>
    <scope>NUCLEOTIDE SEQUENCE [LARGE SCALE GENOMIC DNA]</scope>
    <source>
        <strain evidence="10">ATCC 700264 / AMB-1</strain>
    </source>
</reference>
<feature type="domain" description="HAMP" evidence="8">
    <location>
        <begin position="401"/>
        <end position="454"/>
    </location>
</feature>
<dbReference type="KEGG" id="mag:amb3618"/>
<dbReference type="Pfam" id="PF00211">
    <property type="entry name" value="Guanylate_cyc"/>
    <property type="match status" value="1"/>
</dbReference>
<dbReference type="PANTHER" id="PTHR43081">
    <property type="entry name" value="ADENYLATE CYCLASE, TERMINAL-DIFFERENTIATION SPECIFIC-RELATED"/>
    <property type="match status" value="1"/>
</dbReference>
<dbReference type="PROSITE" id="PS50125">
    <property type="entry name" value="GUANYLATE_CYCLASE_2"/>
    <property type="match status" value="1"/>
</dbReference>
<gene>
    <name evidence="9" type="ordered locus">amb3618</name>
</gene>
<dbReference type="PANTHER" id="PTHR43081:SF1">
    <property type="entry name" value="ADENYLATE CYCLASE, TERMINAL-DIFFERENTIATION SPECIFIC"/>
    <property type="match status" value="1"/>
</dbReference>
<dbReference type="CDD" id="cd12912">
    <property type="entry name" value="PDC2_MCP_like"/>
    <property type="match status" value="1"/>
</dbReference>
<accession>Q2W153</accession>
<dbReference type="GO" id="GO:0006171">
    <property type="term" value="P:cAMP biosynthetic process"/>
    <property type="evidence" value="ECO:0007669"/>
    <property type="project" value="TreeGrafter"/>
</dbReference>
<dbReference type="SUPFAM" id="SSF103190">
    <property type="entry name" value="Sensory domain-like"/>
    <property type="match status" value="1"/>
</dbReference>
<keyword evidence="3" id="KW-0812">Transmembrane</keyword>
<dbReference type="Gene3D" id="3.30.70.1230">
    <property type="entry name" value="Nucleotide cyclase"/>
    <property type="match status" value="1"/>
</dbReference>
<keyword evidence="2" id="KW-1003">Cell membrane</keyword>
<evidence type="ECO:0000256" key="5">
    <source>
        <dbReference type="ARBA" id="ARBA00023136"/>
    </source>
</evidence>
<dbReference type="Pfam" id="PF02743">
    <property type="entry name" value="dCache_1"/>
    <property type="match status" value="1"/>
</dbReference>
<feature type="region of interest" description="Disordered" evidence="6">
    <location>
        <begin position="1"/>
        <end position="32"/>
    </location>
</feature>
<dbReference type="SMART" id="SM00044">
    <property type="entry name" value="CYCc"/>
    <property type="match status" value="1"/>
</dbReference>
<dbReference type="OrthoDB" id="9762462at2"/>
<dbReference type="SUPFAM" id="SSF55073">
    <property type="entry name" value="Nucleotide cyclase"/>
    <property type="match status" value="1"/>
</dbReference>
<dbReference type="InterPro" id="IPR050697">
    <property type="entry name" value="Adenylyl/Guanylyl_Cyclase_3/4"/>
</dbReference>
<dbReference type="GO" id="GO:0035556">
    <property type="term" value="P:intracellular signal transduction"/>
    <property type="evidence" value="ECO:0007669"/>
    <property type="project" value="InterPro"/>
</dbReference>